<dbReference type="Pfam" id="PF16045">
    <property type="entry name" value="LisH_2"/>
    <property type="match status" value="1"/>
</dbReference>
<dbReference type="PANTHER" id="PTHR15431">
    <property type="entry name" value="FGFR1 ONCOGENE PARTNER/LISH DOMAIN-CONTAINING PROTEIN"/>
    <property type="match status" value="1"/>
</dbReference>
<name>A0ABP0W9P1_9BRYO</name>
<proteinExistence type="predicted"/>
<dbReference type="Gene3D" id="1.20.960.40">
    <property type="match status" value="1"/>
</dbReference>
<evidence type="ECO:0000256" key="1">
    <source>
        <dbReference type="ARBA" id="ARBA00004245"/>
    </source>
</evidence>
<accession>A0ABP0W9P1</accession>
<organism evidence="5 6">
    <name type="scientific">Sphagnum jensenii</name>
    <dbReference type="NCBI Taxonomy" id="128206"/>
    <lineage>
        <taxon>Eukaryota</taxon>
        <taxon>Viridiplantae</taxon>
        <taxon>Streptophyta</taxon>
        <taxon>Embryophyta</taxon>
        <taxon>Bryophyta</taxon>
        <taxon>Sphagnophytina</taxon>
        <taxon>Sphagnopsida</taxon>
        <taxon>Sphagnales</taxon>
        <taxon>Sphagnaceae</taxon>
        <taxon>Sphagnum</taxon>
    </lineage>
</organism>
<dbReference type="PROSITE" id="PS50896">
    <property type="entry name" value="LISH"/>
    <property type="match status" value="1"/>
</dbReference>
<feature type="compositionally biased region" description="Basic and acidic residues" evidence="4">
    <location>
        <begin position="351"/>
        <end position="362"/>
    </location>
</feature>
<protein>
    <recommendedName>
        <fullName evidence="7">LisH domain-containing protein</fullName>
    </recommendedName>
</protein>
<evidence type="ECO:0000256" key="3">
    <source>
        <dbReference type="ARBA" id="ARBA00023212"/>
    </source>
</evidence>
<keyword evidence="6" id="KW-1185">Reference proteome</keyword>
<sequence length="499" mass="54159">MDDYMREMGELKTLVTKTLEKKGVLARIRAELRANVFQAIEEQDREAENNGASSFALLGKCSERAKQLHASHAGKLLMSLVCEYFEWCELEHTLKVFLPELNQPRTYMRSDLEELLGLKDEAKLGDTESRPLLLSVVESYLKAEEKSTATANKVRASSRGRAGDAVDGISMSKLSGEFSKDNEKGGTKSSPGLEDFPPPRRASGQVLPAYSGLPRASSTAPGRTSMGSGIDAHSGFNVPMSAGSAVEVSGLHTRGSRDNNSRGSSTQTKWKEYSRREEDEVKSGSNGSKKEENAWREGEYNDPYVDSLRVGQSLSDKGGPISIMQPASQPTSQSRKGLSMDDMGNTLGNLRLEDDSASDRGSRHSSMSRENVGGQSRQPASASTGTNAPSIYRKKNSSAYFYSDSDDDNSLEGAEEDLEGDADELNRRSPHFSAVKVCKALFLLMRNLFDTTDTTAGALVQCPSFDLCGSIKTQTQAVSRVMCSCQDGTDFYGTGLGAD</sequence>
<dbReference type="Proteomes" id="UP001497444">
    <property type="component" value="Chromosome 14"/>
</dbReference>
<feature type="region of interest" description="Disordered" evidence="4">
    <location>
        <begin position="147"/>
        <end position="233"/>
    </location>
</feature>
<evidence type="ECO:0000313" key="6">
    <source>
        <dbReference type="Proteomes" id="UP001497444"/>
    </source>
</evidence>
<dbReference type="EMBL" id="OZ020109">
    <property type="protein sequence ID" value="CAK9262050.1"/>
    <property type="molecule type" value="Genomic_DNA"/>
</dbReference>
<dbReference type="InterPro" id="IPR006594">
    <property type="entry name" value="LisH"/>
</dbReference>
<feature type="compositionally biased region" description="Polar residues" evidence="4">
    <location>
        <begin position="325"/>
        <end position="336"/>
    </location>
</feature>
<evidence type="ECO:0008006" key="7">
    <source>
        <dbReference type="Google" id="ProtNLM"/>
    </source>
</evidence>
<feature type="region of interest" description="Disordered" evidence="4">
    <location>
        <begin position="251"/>
        <end position="298"/>
    </location>
</feature>
<feature type="region of interest" description="Disordered" evidence="4">
    <location>
        <begin position="310"/>
        <end position="391"/>
    </location>
</feature>
<feature type="compositionally biased region" description="Polar residues" evidence="4">
    <location>
        <begin position="364"/>
        <end position="389"/>
    </location>
</feature>
<dbReference type="PANTHER" id="PTHR15431:SF4">
    <property type="entry name" value="PROTEIN TONNEAU 1B"/>
    <property type="match status" value="1"/>
</dbReference>
<feature type="compositionally biased region" description="Basic and acidic residues" evidence="4">
    <location>
        <begin position="269"/>
        <end position="298"/>
    </location>
</feature>
<reference evidence="5" key="1">
    <citation type="submission" date="2024-02" db="EMBL/GenBank/DDBJ databases">
        <authorList>
            <consortium name="ELIXIR-Norway"/>
            <consortium name="Elixir Norway"/>
        </authorList>
    </citation>
    <scope>NUCLEOTIDE SEQUENCE</scope>
</reference>
<gene>
    <name evidence="5" type="ORF">CSSPJE1EN1_LOCUS7528</name>
</gene>
<keyword evidence="2" id="KW-0963">Cytoplasm</keyword>
<feature type="compositionally biased region" description="Polar residues" evidence="4">
    <location>
        <begin position="216"/>
        <end position="227"/>
    </location>
</feature>
<evidence type="ECO:0000313" key="5">
    <source>
        <dbReference type="EMBL" id="CAK9262050.1"/>
    </source>
</evidence>
<evidence type="ECO:0000256" key="2">
    <source>
        <dbReference type="ARBA" id="ARBA00022490"/>
    </source>
</evidence>
<keyword evidence="3" id="KW-0206">Cytoskeleton</keyword>
<comment type="subcellular location">
    <subcellularLocation>
        <location evidence="1">Cytoplasm</location>
        <location evidence="1">Cytoskeleton</location>
    </subcellularLocation>
</comment>
<evidence type="ECO:0000256" key="4">
    <source>
        <dbReference type="SAM" id="MobiDB-lite"/>
    </source>
</evidence>